<evidence type="ECO:0000313" key="3">
    <source>
        <dbReference type="Proteomes" id="UP001596039"/>
    </source>
</evidence>
<dbReference type="EMBL" id="JBHSMG010000002">
    <property type="protein sequence ID" value="MFC5502431.1"/>
    <property type="molecule type" value="Genomic_DNA"/>
</dbReference>
<comment type="caution">
    <text evidence="2">The sequence shown here is derived from an EMBL/GenBank/DDBJ whole genome shotgun (WGS) entry which is preliminary data.</text>
</comment>
<dbReference type="Gene3D" id="3.40.630.30">
    <property type="match status" value="1"/>
</dbReference>
<reference evidence="3" key="1">
    <citation type="journal article" date="2019" name="Int. J. Syst. Evol. Microbiol.">
        <title>The Global Catalogue of Microorganisms (GCM) 10K type strain sequencing project: providing services to taxonomists for standard genome sequencing and annotation.</title>
        <authorList>
            <consortium name="The Broad Institute Genomics Platform"/>
            <consortium name="The Broad Institute Genome Sequencing Center for Infectious Disease"/>
            <person name="Wu L."/>
            <person name="Ma J."/>
        </authorList>
    </citation>
    <scope>NUCLEOTIDE SEQUENCE [LARGE SCALE GENOMIC DNA]</scope>
    <source>
        <strain evidence="3">CGMCC 4.6997</strain>
    </source>
</reference>
<dbReference type="Proteomes" id="UP001596039">
    <property type="component" value="Unassembled WGS sequence"/>
</dbReference>
<dbReference type="InterPro" id="IPR016181">
    <property type="entry name" value="Acyl_CoA_acyltransferase"/>
</dbReference>
<protein>
    <submittedName>
        <fullName evidence="2">GNAT family N-acetyltransferase</fullName>
        <ecNumber evidence="2">2.3.1.-</ecNumber>
    </submittedName>
</protein>
<keyword evidence="2" id="KW-0012">Acyltransferase</keyword>
<dbReference type="Pfam" id="PF14542">
    <property type="entry name" value="Acetyltransf_CG"/>
    <property type="match status" value="1"/>
</dbReference>
<dbReference type="PROSITE" id="PS51729">
    <property type="entry name" value="GNAT_YJDJ"/>
    <property type="match status" value="1"/>
</dbReference>
<evidence type="ECO:0000259" key="1">
    <source>
        <dbReference type="PROSITE" id="PS51729"/>
    </source>
</evidence>
<dbReference type="PANTHER" id="PTHR31435">
    <property type="entry name" value="PROTEIN NATD1"/>
    <property type="match status" value="1"/>
</dbReference>
<dbReference type="PANTHER" id="PTHR31435:SF10">
    <property type="entry name" value="BSR4717 PROTEIN"/>
    <property type="match status" value="1"/>
</dbReference>
<organism evidence="2 3">
    <name type="scientific">Lysinimonas soli</name>
    <dbReference type="NCBI Taxonomy" id="1074233"/>
    <lineage>
        <taxon>Bacteria</taxon>
        <taxon>Bacillati</taxon>
        <taxon>Actinomycetota</taxon>
        <taxon>Actinomycetes</taxon>
        <taxon>Micrococcales</taxon>
        <taxon>Microbacteriaceae</taxon>
        <taxon>Lysinimonas</taxon>
    </lineage>
</organism>
<gene>
    <name evidence="2" type="ORF">ACFPJ4_09285</name>
</gene>
<dbReference type="EC" id="2.3.1.-" evidence="2"/>
<sequence length="106" mass="11698">MTADSASPESPDELTIVHDEANSRYVLMRHGTELGETVYARPKPGVIEFLHTGINPSQQEHGLGSRLAAGALDDVRATSNDRVVALCPFIRAFIQRHPDYADLTRR</sequence>
<dbReference type="GO" id="GO:0016746">
    <property type="term" value="F:acyltransferase activity"/>
    <property type="evidence" value="ECO:0007669"/>
    <property type="project" value="UniProtKB-KW"/>
</dbReference>
<feature type="domain" description="N-acetyltransferase" evidence="1">
    <location>
        <begin position="17"/>
        <end position="105"/>
    </location>
</feature>
<proteinExistence type="predicted"/>
<keyword evidence="3" id="KW-1185">Reference proteome</keyword>
<accession>A0ABW0NPT6</accession>
<dbReference type="InterPro" id="IPR045057">
    <property type="entry name" value="Gcn5-rel_NAT"/>
</dbReference>
<dbReference type="SUPFAM" id="SSF55729">
    <property type="entry name" value="Acyl-CoA N-acyltransferases (Nat)"/>
    <property type="match status" value="1"/>
</dbReference>
<keyword evidence="2" id="KW-0808">Transferase</keyword>
<dbReference type="InterPro" id="IPR031165">
    <property type="entry name" value="GNAT_YJDJ"/>
</dbReference>
<dbReference type="RefSeq" id="WP_386740125.1">
    <property type="nucleotide sequence ID" value="NZ_JBHSMG010000002.1"/>
</dbReference>
<name>A0ABW0NPT6_9MICO</name>
<evidence type="ECO:0000313" key="2">
    <source>
        <dbReference type="EMBL" id="MFC5502431.1"/>
    </source>
</evidence>